<evidence type="ECO:0000256" key="11">
    <source>
        <dbReference type="PROSITE-ProRule" id="PRU00421"/>
    </source>
</evidence>
<evidence type="ECO:0000256" key="2">
    <source>
        <dbReference type="ARBA" id="ARBA00022448"/>
    </source>
</evidence>
<dbReference type="FunFam" id="2.70.70.10:FF:000001">
    <property type="entry name" value="PTS system glucose-specific IIA component"/>
    <property type="match status" value="1"/>
</dbReference>
<evidence type="ECO:0000256" key="1">
    <source>
        <dbReference type="ARBA" id="ARBA00004651"/>
    </source>
</evidence>
<dbReference type="InterPro" id="IPR050558">
    <property type="entry name" value="PTS_Sugar-Specific_Components"/>
</dbReference>
<dbReference type="PANTHER" id="PTHR30175">
    <property type="entry name" value="PHOSPHOTRANSFERASE SYSTEM TRANSPORT PROTEIN"/>
    <property type="match status" value="1"/>
</dbReference>
<dbReference type="InterPro" id="IPR003352">
    <property type="entry name" value="PTS_EIIC"/>
</dbReference>
<feature type="domain" description="PTS EIIA type-1" evidence="13">
    <location>
        <begin position="548"/>
        <end position="652"/>
    </location>
</feature>
<evidence type="ECO:0000259" key="15">
    <source>
        <dbReference type="PROSITE" id="PS51103"/>
    </source>
</evidence>
<dbReference type="SUPFAM" id="SSF51261">
    <property type="entry name" value="Duplicated hybrid motif"/>
    <property type="match status" value="1"/>
</dbReference>
<keyword evidence="6" id="KW-0598">Phosphotransferase system</keyword>
<dbReference type="CDD" id="cd00212">
    <property type="entry name" value="PTS_IIB_glc"/>
    <property type="match status" value="1"/>
</dbReference>
<dbReference type="PROSITE" id="PS51103">
    <property type="entry name" value="PTS_EIIC_TYPE_1"/>
    <property type="match status" value="1"/>
</dbReference>
<keyword evidence="7 12" id="KW-0812">Transmembrane</keyword>
<accession>A0A3G6J0J3</accession>
<organism evidence="16 17">
    <name type="scientific">Corynebacterium gerontici</name>
    <dbReference type="NCBI Taxonomy" id="2079234"/>
    <lineage>
        <taxon>Bacteria</taxon>
        <taxon>Bacillati</taxon>
        <taxon>Actinomycetota</taxon>
        <taxon>Actinomycetes</taxon>
        <taxon>Mycobacteriales</taxon>
        <taxon>Corynebacteriaceae</taxon>
        <taxon>Corynebacterium</taxon>
    </lineage>
</organism>
<feature type="transmembrane region" description="Helical" evidence="12">
    <location>
        <begin position="238"/>
        <end position="255"/>
    </location>
</feature>
<keyword evidence="4" id="KW-0762">Sugar transport</keyword>
<evidence type="ECO:0000259" key="13">
    <source>
        <dbReference type="PROSITE" id="PS51093"/>
    </source>
</evidence>
<evidence type="ECO:0000256" key="12">
    <source>
        <dbReference type="SAM" id="Phobius"/>
    </source>
</evidence>
<evidence type="ECO:0000256" key="9">
    <source>
        <dbReference type="ARBA" id="ARBA00022989"/>
    </source>
</evidence>
<dbReference type="SUPFAM" id="SSF55604">
    <property type="entry name" value="Glucose permease domain IIB"/>
    <property type="match status" value="1"/>
</dbReference>
<feature type="transmembrane region" description="Helical" evidence="12">
    <location>
        <begin position="381"/>
        <end position="401"/>
    </location>
</feature>
<dbReference type="PROSITE" id="PS51093">
    <property type="entry name" value="PTS_EIIA_TYPE_1"/>
    <property type="match status" value="1"/>
</dbReference>
<dbReference type="Gene3D" id="3.30.1360.60">
    <property type="entry name" value="Glucose permease domain IIB"/>
    <property type="match status" value="1"/>
</dbReference>
<dbReference type="OrthoDB" id="9797715at2"/>
<gene>
    <name evidence="16" type="primary">bglF1</name>
    <name evidence="16" type="ORF">CGERO_05055</name>
</gene>
<dbReference type="GO" id="GO:0016301">
    <property type="term" value="F:kinase activity"/>
    <property type="evidence" value="ECO:0007669"/>
    <property type="project" value="UniProtKB-KW"/>
</dbReference>
<dbReference type="InterPro" id="IPR011055">
    <property type="entry name" value="Dup_hybrid_motif"/>
</dbReference>
<sequence length="681" mass="72222">MASSVKQTSEFILDKVGGADNIVSLTHCATRLRFQLADQSKADQTALDNNPSVLGVVPQGSTGLQVVMGGSVANYYQELQKLTGGETAKSSGKKEYGGARGKYSWLDYGFEVLSDTFRPILWALLGASLIITMLVLADTFGWQDFRAEQQPPTYQFMHAMWRSVFYFLPIMVGATAARKLGANEWVGAAIPAALLTPEFLAMKELPETIVTQSAAGTDVYKVPVFGITMVLNDYGGQVFPPLLAAIGLFWVEKLFKKIIPEAVHMVFVPFFSLLIMIPLTAFLLGPIGIYAGVGISNFLSAVNNFSPLLLAIVVPLLYPFLVPLGLHWPLNVIMIQNIATLGYDFIQGPMGAWNFACFGVVTGVLVLSIKERNSTMRQVSMGGMMAGLLGGISEPSLYGVLLRFRRSYMALLPGCAIGGLIMGLFDVKAKAFVFTSLLTIPAMEPMGGYAIGLAVAFATSLVLVIVMDYRTKEEKAEILERLAAERADTEAEAIASEAPAAAAPVAGAAAGGVATATKPVKTALEPGALTQITAPLQGKAVALSEVPDPIFAAGKLGQGVAIQPTGSEVVAPADATVLTVQKSGHAVGLRLDSGVDLLVHVGIDTVQLNGEGFTVHVEKKQHVKAGEKLISFDPSFIESKGYNTITPVLVTNTPKFEAVQGATADNADANTVVITTKAKEA</sequence>
<evidence type="ECO:0000256" key="6">
    <source>
        <dbReference type="ARBA" id="ARBA00022683"/>
    </source>
</evidence>
<feature type="transmembrane region" description="Helical" evidence="12">
    <location>
        <begin position="159"/>
        <end position="177"/>
    </location>
</feature>
<keyword evidence="8" id="KW-0418">Kinase</keyword>
<dbReference type="Proteomes" id="UP000271587">
    <property type="component" value="Chromosome"/>
</dbReference>
<evidence type="ECO:0000313" key="16">
    <source>
        <dbReference type="EMBL" id="AZA11323.1"/>
    </source>
</evidence>
<feature type="domain" description="PTS EIIC type-1" evidence="15">
    <location>
        <begin position="111"/>
        <end position="483"/>
    </location>
</feature>
<feature type="transmembrane region" description="Helical" evidence="12">
    <location>
        <begin position="408"/>
        <end position="427"/>
    </location>
</feature>
<dbReference type="AlphaFoldDB" id="A0A3G6J0J3"/>
<feature type="active site" description="Phosphocysteine intermediate; for EIIB activity" evidence="11">
    <location>
        <position position="28"/>
    </location>
</feature>
<evidence type="ECO:0000256" key="10">
    <source>
        <dbReference type="ARBA" id="ARBA00023136"/>
    </source>
</evidence>
<proteinExistence type="predicted"/>
<evidence type="ECO:0000256" key="4">
    <source>
        <dbReference type="ARBA" id="ARBA00022597"/>
    </source>
</evidence>
<feature type="transmembrane region" description="Helical" evidence="12">
    <location>
        <begin position="120"/>
        <end position="138"/>
    </location>
</feature>
<dbReference type="Gene3D" id="2.70.70.10">
    <property type="entry name" value="Glucose Permease (Domain IIA)"/>
    <property type="match status" value="1"/>
</dbReference>
<feature type="transmembrane region" description="Helical" evidence="12">
    <location>
        <begin position="267"/>
        <end position="293"/>
    </location>
</feature>
<dbReference type="GO" id="GO:0008982">
    <property type="term" value="F:protein-N(PI)-phosphohistidine-sugar phosphotransferase activity"/>
    <property type="evidence" value="ECO:0007669"/>
    <property type="project" value="InterPro"/>
</dbReference>
<dbReference type="EMBL" id="CP033897">
    <property type="protein sequence ID" value="AZA11323.1"/>
    <property type="molecule type" value="Genomic_DNA"/>
</dbReference>
<dbReference type="Pfam" id="PF00367">
    <property type="entry name" value="PTS_EIIB"/>
    <property type="match status" value="1"/>
</dbReference>
<dbReference type="NCBIfam" id="TIGR00830">
    <property type="entry name" value="PTBA"/>
    <property type="match status" value="1"/>
</dbReference>
<dbReference type="RefSeq" id="WP_123933831.1">
    <property type="nucleotide sequence ID" value="NZ_CP033897.1"/>
</dbReference>
<dbReference type="PANTHER" id="PTHR30175:SF1">
    <property type="entry name" value="PTS SYSTEM ARBUTIN-, CELLOBIOSE-, AND SALICIN-SPECIFIC EIIBC COMPONENT-RELATED"/>
    <property type="match status" value="1"/>
</dbReference>
<dbReference type="KEGG" id="cgk:CGERO_05055"/>
<feature type="transmembrane region" description="Helical" evidence="12">
    <location>
        <begin position="305"/>
        <end position="330"/>
    </location>
</feature>
<dbReference type="Pfam" id="PF00358">
    <property type="entry name" value="PTS_EIIA_1"/>
    <property type="match status" value="1"/>
</dbReference>
<feature type="transmembrane region" description="Helical" evidence="12">
    <location>
        <begin position="447"/>
        <end position="466"/>
    </location>
</feature>
<evidence type="ECO:0000256" key="5">
    <source>
        <dbReference type="ARBA" id="ARBA00022679"/>
    </source>
</evidence>
<dbReference type="InterPro" id="IPR013013">
    <property type="entry name" value="PTS_EIIC_1"/>
</dbReference>
<evidence type="ECO:0000256" key="3">
    <source>
        <dbReference type="ARBA" id="ARBA00022475"/>
    </source>
</evidence>
<dbReference type="InterPro" id="IPR018113">
    <property type="entry name" value="PTrfase_EIIB_Cys"/>
</dbReference>
<dbReference type="InterPro" id="IPR001127">
    <property type="entry name" value="PTS_EIIA_1_perm"/>
</dbReference>
<keyword evidence="5" id="KW-0808">Transferase</keyword>
<comment type="subcellular location">
    <subcellularLocation>
        <location evidence="1">Cell membrane</location>
        <topology evidence="1">Multi-pass membrane protein</topology>
    </subcellularLocation>
</comment>
<evidence type="ECO:0000256" key="8">
    <source>
        <dbReference type="ARBA" id="ARBA00022777"/>
    </source>
</evidence>
<dbReference type="GO" id="GO:0005886">
    <property type="term" value="C:plasma membrane"/>
    <property type="evidence" value="ECO:0007669"/>
    <property type="project" value="UniProtKB-SubCell"/>
</dbReference>
<protein>
    <submittedName>
        <fullName evidence="16">PTS system beta-glucoside-specific EIIBCA component</fullName>
    </submittedName>
</protein>
<dbReference type="GO" id="GO:0009401">
    <property type="term" value="P:phosphoenolpyruvate-dependent sugar phosphotransferase system"/>
    <property type="evidence" value="ECO:0007669"/>
    <property type="project" value="UniProtKB-KW"/>
</dbReference>
<dbReference type="Pfam" id="PF02378">
    <property type="entry name" value="PTS_EIIC"/>
    <property type="match status" value="1"/>
</dbReference>
<dbReference type="InterPro" id="IPR001996">
    <property type="entry name" value="PTS_IIB_1"/>
</dbReference>
<keyword evidence="17" id="KW-1185">Reference proteome</keyword>
<feature type="domain" description="PTS EIIB type-1" evidence="14">
    <location>
        <begin position="6"/>
        <end position="89"/>
    </location>
</feature>
<feature type="transmembrane region" description="Helical" evidence="12">
    <location>
        <begin position="351"/>
        <end position="369"/>
    </location>
</feature>
<dbReference type="PROSITE" id="PS01035">
    <property type="entry name" value="PTS_EIIB_TYPE_1_CYS"/>
    <property type="match status" value="1"/>
</dbReference>
<keyword evidence="9 12" id="KW-1133">Transmembrane helix</keyword>
<dbReference type="PROSITE" id="PS00371">
    <property type="entry name" value="PTS_EIIA_TYPE_1_HIS"/>
    <property type="match status" value="1"/>
</dbReference>
<dbReference type="PROSITE" id="PS51098">
    <property type="entry name" value="PTS_EIIB_TYPE_1"/>
    <property type="match status" value="1"/>
</dbReference>
<evidence type="ECO:0000313" key="17">
    <source>
        <dbReference type="Proteomes" id="UP000271587"/>
    </source>
</evidence>
<name>A0A3G6J0J3_9CORY</name>
<keyword evidence="10 12" id="KW-0472">Membrane</keyword>
<reference evidence="16 17" key="1">
    <citation type="submission" date="2018-11" db="EMBL/GenBank/DDBJ databases">
        <authorList>
            <person name="Kleinhagauer T."/>
            <person name="Glaeser S.P."/>
            <person name="Spergser J."/>
            <person name="Ruckert C."/>
            <person name="Kaempfer P."/>
            <person name="Busse H.-J."/>
        </authorList>
    </citation>
    <scope>NUCLEOTIDE SEQUENCE [LARGE SCALE GENOMIC DNA]</scope>
    <source>
        <strain evidence="16 17">W8</strain>
    </source>
</reference>
<evidence type="ECO:0000256" key="7">
    <source>
        <dbReference type="ARBA" id="ARBA00022692"/>
    </source>
</evidence>
<keyword evidence="3" id="KW-1003">Cell membrane</keyword>
<evidence type="ECO:0000259" key="14">
    <source>
        <dbReference type="PROSITE" id="PS51098"/>
    </source>
</evidence>
<keyword evidence="2" id="KW-0813">Transport</keyword>
<dbReference type="InterPro" id="IPR036878">
    <property type="entry name" value="Glu_permease_IIB"/>
</dbReference>